<name>A0A495PZ94_9FLAO</name>
<dbReference type="RefSeq" id="WP_245983995.1">
    <property type="nucleotide sequence ID" value="NZ_RBLG01000001.1"/>
</dbReference>
<dbReference type="SMART" id="SM00089">
    <property type="entry name" value="PKD"/>
    <property type="match status" value="1"/>
</dbReference>
<dbReference type="SUPFAM" id="SSF49299">
    <property type="entry name" value="PKD domain"/>
    <property type="match status" value="1"/>
</dbReference>
<dbReference type="Gene3D" id="2.60.120.260">
    <property type="entry name" value="Galactose-binding domain-like"/>
    <property type="match status" value="1"/>
</dbReference>
<dbReference type="InterPro" id="IPR000601">
    <property type="entry name" value="PKD_dom"/>
</dbReference>
<reference evidence="3 4" key="1">
    <citation type="submission" date="2018-10" db="EMBL/GenBank/DDBJ databases">
        <title>Genomic Encyclopedia of Archaeal and Bacterial Type Strains, Phase II (KMG-II): from individual species to whole genera.</title>
        <authorList>
            <person name="Goeker M."/>
        </authorList>
    </citation>
    <scope>NUCLEOTIDE SEQUENCE [LARGE SCALE GENOMIC DNA]</scope>
    <source>
        <strain evidence="3 4">DSM 19839</strain>
    </source>
</reference>
<keyword evidence="4" id="KW-1185">Reference proteome</keyword>
<dbReference type="CDD" id="cd00146">
    <property type="entry name" value="PKD"/>
    <property type="match status" value="1"/>
</dbReference>
<evidence type="ECO:0000259" key="2">
    <source>
        <dbReference type="PROSITE" id="PS50093"/>
    </source>
</evidence>
<feature type="chain" id="PRO_5019793686" evidence="1">
    <location>
        <begin position="29"/>
        <end position="299"/>
    </location>
</feature>
<dbReference type="InterPro" id="IPR013783">
    <property type="entry name" value="Ig-like_fold"/>
</dbReference>
<gene>
    <name evidence="3" type="ORF">BC962_0679</name>
</gene>
<sequence length="299" mass="32459">MKTIINKLSILRSFKLMSVVLMMSSLFACDYEYDLPEAGSIADKTPPSANFTASQSDTDFLTYNFANLSNSATTFMWDFGDGNTSTELDATNTFPDEGTYMVTLTVSDNLGVTNSFSKEVKVVEPPVPAAITPTIGEADFEDGSEACGDGQDGRDCWRLSGASIHQITGSDGRGDTQAAKYPASATNGRQSYQGITVSPNTKYMFTVYYALQSDGDYIRVSIIDGQLSNYDEFESATLLAQEKGEKNEGKGNYNALIIEFETGANGEISMLFDTNNTSDAYIDDVSIVPVIEEEETEGE</sequence>
<dbReference type="PROSITE" id="PS51257">
    <property type="entry name" value="PROKAR_LIPOPROTEIN"/>
    <property type="match status" value="1"/>
</dbReference>
<dbReference type="InterPro" id="IPR035986">
    <property type="entry name" value="PKD_dom_sf"/>
</dbReference>
<evidence type="ECO:0000313" key="3">
    <source>
        <dbReference type="EMBL" id="RKS55710.1"/>
    </source>
</evidence>
<dbReference type="EMBL" id="RBLG01000001">
    <property type="protein sequence ID" value="RKS55710.1"/>
    <property type="molecule type" value="Genomic_DNA"/>
</dbReference>
<feature type="signal peptide" evidence="1">
    <location>
        <begin position="1"/>
        <end position="28"/>
    </location>
</feature>
<dbReference type="Pfam" id="PF18911">
    <property type="entry name" value="PKD_4"/>
    <property type="match status" value="1"/>
</dbReference>
<organism evidence="3 4">
    <name type="scientific">Gillisia mitskevichiae</name>
    <dbReference type="NCBI Taxonomy" id="270921"/>
    <lineage>
        <taxon>Bacteria</taxon>
        <taxon>Pseudomonadati</taxon>
        <taxon>Bacteroidota</taxon>
        <taxon>Flavobacteriia</taxon>
        <taxon>Flavobacteriales</taxon>
        <taxon>Flavobacteriaceae</taxon>
        <taxon>Gillisia</taxon>
    </lineage>
</organism>
<dbReference type="Gene3D" id="2.60.40.10">
    <property type="entry name" value="Immunoglobulins"/>
    <property type="match status" value="1"/>
</dbReference>
<dbReference type="Proteomes" id="UP000276282">
    <property type="component" value="Unassembled WGS sequence"/>
</dbReference>
<evidence type="ECO:0000256" key="1">
    <source>
        <dbReference type="SAM" id="SignalP"/>
    </source>
</evidence>
<dbReference type="AlphaFoldDB" id="A0A495PZ94"/>
<dbReference type="PROSITE" id="PS50093">
    <property type="entry name" value="PKD"/>
    <property type="match status" value="1"/>
</dbReference>
<protein>
    <submittedName>
        <fullName evidence="3">PKD domain-containing protein</fullName>
    </submittedName>
</protein>
<comment type="caution">
    <text evidence="3">The sequence shown here is derived from an EMBL/GenBank/DDBJ whole genome shotgun (WGS) entry which is preliminary data.</text>
</comment>
<keyword evidence="1" id="KW-0732">Signal</keyword>
<evidence type="ECO:0000313" key="4">
    <source>
        <dbReference type="Proteomes" id="UP000276282"/>
    </source>
</evidence>
<accession>A0A495PZ94</accession>
<dbReference type="InterPro" id="IPR022409">
    <property type="entry name" value="PKD/Chitinase_dom"/>
</dbReference>
<feature type="domain" description="PKD" evidence="2">
    <location>
        <begin position="69"/>
        <end position="129"/>
    </location>
</feature>
<proteinExistence type="predicted"/>